<name>A0AAE0RNS5_9BIVA</name>
<sequence>MYDTKSIEDTIQDIIQNTSKKFALHLESLNGTIPLNLQLPDGGLPGQRVDTEMIRWNFSAKIICCGGKFLGYYRL</sequence>
<dbReference type="Proteomes" id="UP001195483">
    <property type="component" value="Unassembled WGS sequence"/>
</dbReference>
<reference evidence="1" key="2">
    <citation type="journal article" date="2021" name="Genome Biol. Evol.">
        <title>Developing a high-quality reference genome for a parasitic bivalve with doubly uniparental inheritance (Bivalvia: Unionida).</title>
        <authorList>
            <person name="Smith C.H."/>
        </authorList>
    </citation>
    <scope>NUCLEOTIDE SEQUENCE</scope>
    <source>
        <strain evidence="1">CHS0354</strain>
        <tissue evidence="1">Mantle</tissue>
    </source>
</reference>
<protein>
    <submittedName>
        <fullName evidence="1">Uncharacterized protein</fullName>
    </submittedName>
</protein>
<evidence type="ECO:0000313" key="1">
    <source>
        <dbReference type="EMBL" id="KAK3576814.1"/>
    </source>
</evidence>
<comment type="caution">
    <text evidence="1">The sequence shown here is derived from an EMBL/GenBank/DDBJ whole genome shotgun (WGS) entry which is preliminary data.</text>
</comment>
<dbReference type="AlphaFoldDB" id="A0AAE0RNS5"/>
<evidence type="ECO:0000313" key="2">
    <source>
        <dbReference type="Proteomes" id="UP001195483"/>
    </source>
</evidence>
<gene>
    <name evidence="1" type="ORF">CHS0354_002599</name>
</gene>
<reference evidence="1" key="1">
    <citation type="journal article" date="2021" name="Genome Biol. Evol.">
        <title>A High-Quality Reference Genome for a Parasitic Bivalve with Doubly Uniparental Inheritance (Bivalvia: Unionida).</title>
        <authorList>
            <person name="Smith C.H."/>
        </authorList>
    </citation>
    <scope>NUCLEOTIDE SEQUENCE</scope>
    <source>
        <strain evidence="1">CHS0354</strain>
    </source>
</reference>
<reference evidence="1" key="3">
    <citation type="submission" date="2023-05" db="EMBL/GenBank/DDBJ databases">
        <authorList>
            <person name="Smith C.H."/>
        </authorList>
    </citation>
    <scope>NUCLEOTIDE SEQUENCE</scope>
    <source>
        <strain evidence="1">CHS0354</strain>
        <tissue evidence="1">Mantle</tissue>
    </source>
</reference>
<proteinExistence type="predicted"/>
<organism evidence="1 2">
    <name type="scientific">Potamilus streckersoni</name>
    <dbReference type="NCBI Taxonomy" id="2493646"/>
    <lineage>
        <taxon>Eukaryota</taxon>
        <taxon>Metazoa</taxon>
        <taxon>Spiralia</taxon>
        <taxon>Lophotrochozoa</taxon>
        <taxon>Mollusca</taxon>
        <taxon>Bivalvia</taxon>
        <taxon>Autobranchia</taxon>
        <taxon>Heteroconchia</taxon>
        <taxon>Palaeoheterodonta</taxon>
        <taxon>Unionida</taxon>
        <taxon>Unionoidea</taxon>
        <taxon>Unionidae</taxon>
        <taxon>Ambleminae</taxon>
        <taxon>Lampsilini</taxon>
        <taxon>Potamilus</taxon>
    </lineage>
</organism>
<accession>A0AAE0RNS5</accession>
<dbReference type="EMBL" id="JAEAOA010000213">
    <property type="protein sequence ID" value="KAK3576814.1"/>
    <property type="molecule type" value="Genomic_DNA"/>
</dbReference>
<keyword evidence="2" id="KW-1185">Reference proteome</keyword>